<feature type="domain" description="Glutamyl/glutaminyl-tRNA synthetase class Ib catalytic" evidence="8">
    <location>
        <begin position="5"/>
        <end position="274"/>
    </location>
</feature>
<dbReference type="NCBIfam" id="NF004315">
    <property type="entry name" value="PRK05710.1-4"/>
    <property type="match status" value="1"/>
</dbReference>
<dbReference type="EMBL" id="PVTY01000002">
    <property type="protein sequence ID" value="PRZ18517.1"/>
    <property type="molecule type" value="Genomic_DNA"/>
</dbReference>
<dbReference type="PANTHER" id="PTHR43311:SF1">
    <property type="entry name" value="GLUTAMYL-Q TRNA(ASP) SYNTHETASE"/>
    <property type="match status" value="1"/>
</dbReference>
<dbReference type="PANTHER" id="PTHR43311">
    <property type="entry name" value="GLUTAMATE--TRNA LIGASE"/>
    <property type="match status" value="1"/>
</dbReference>
<gene>
    <name evidence="9" type="ORF">BCL67_102181</name>
</gene>
<keyword evidence="5 7" id="KW-0067">ATP-binding</keyword>
<dbReference type="SUPFAM" id="SSF52374">
    <property type="entry name" value="Nucleotidylyl transferase"/>
    <property type="match status" value="1"/>
</dbReference>
<evidence type="ECO:0000256" key="5">
    <source>
        <dbReference type="ARBA" id="ARBA00022840"/>
    </source>
</evidence>
<dbReference type="Gene3D" id="3.40.50.620">
    <property type="entry name" value="HUPs"/>
    <property type="match status" value="1"/>
</dbReference>
<organism evidence="9 10">
    <name type="scientific">Nesterenkonia sandarakina</name>
    <dbReference type="NCBI Taxonomy" id="272918"/>
    <lineage>
        <taxon>Bacteria</taxon>
        <taxon>Bacillati</taxon>
        <taxon>Actinomycetota</taxon>
        <taxon>Actinomycetes</taxon>
        <taxon>Micrococcales</taxon>
        <taxon>Micrococcaceae</taxon>
        <taxon>Nesterenkonia</taxon>
    </lineage>
</organism>
<evidence type="ECO:0000256" key="2">
    <source>
        <dbReference type="ARBA" id="ARBA00022723"/>
    </source>
</evidence>
<comment type="similarity">
    <text evidence="7">Belongs to the class-I aminoacyl-tRNA synthetase family.</text>
</comment>
<evidence type="ECO:0000256" key="7">
    <source>
        <dbReference type="RuleBase" id="RU363037"/>
    </source>
</evidence>
<dbReference type="GO" id="GO:0005829">
    <property type="term" value="C:cytosol"/>
    <property type="evidence" value="ECO:0007669"/>
    <property type="project" value="TreeGrafter"/>
</dbReference>
<dbReference type="RefSeq" id="WP_106121869.1">
    <property type="nucleotide sequence ID" value="NZ_PVTY01000002.1"/>
</dbReference>
<keyword evidence="7" id="KW-0648">Protein biosynthesis</keyword>
<dbReference type="InterPro" id="IPR020058">
    <property type="entry name" value="Glu/Gln-tRNA-synth_Ib_cat-dom"/>
</dbReference>
<accession>A0A2T0YS97</accession>
<comment type="caution">
    <text evidence="9">The sequence shown here is derived from an EMBL/GenBank/DDBJ whole genome shotgun (WGS) entry which is preliminary data.</text>
</comment>
<dbReference type="PROSITE" id="PS00178">
    <property type="entry name" value="AA_TRNA_LIGASE_I"/>
    <property type="match status" value="1"/>
</dbReference>
<evidence type="ECO:0000313" key="10">
    <source>
        <dbReference type="Proteomes" id="UP000238217"/>
    </source>
</evidence>
<dbReference type="InterPro" id="IPR014729">
    <property type="entry name" value="Rossmann-like_a/b/a_fold"/>
</dbReference>
<dbReference type="GO" id="GO:0006424">
    <property type="term" value="P:glutamyl-tRNA aminoacylation"/>
    <property type="evidence" value="ECO:0007669"/>
    <property type="project" value="TreeGrafter"/>
</dbReference>
<keyword evidence="10" id="KW-1185">Reference proteome</keyword>
<evidence type="ECO:0000256" key="6">
    <source>
        <dbReference type="ARBA" id="ARBA00023146"/>
    </source>
</evidence>
<sequence length="310" mass="33612">MPAGRYAPSPSGELHLGNLRTGMLAWLFARASGRDLLLRFEDLDLDRTVAGAETQQSEDLHAMGLTFDALDGAPLIRQSERMEIYAAAIARLQQDGLAYECFCSRREIREAARAPHAPTGTYPGTCRDLSEDQRVHRRAERPAALRLRAPRSAAGTAEQFSVEDIVLGRITTEVDDFVIQRNDGAPAYNLAVVVDDHLTGVDQVVRGDDLASSTPNQAYLRGLLYGWHAAAEVQYAHVPLVLNTEGQRLAKRDGAVTRAALQEQGIDAAALRDLLLVSLGLPAGPLAQALESFDPTALPADPWVFQPPGS</sequence>
<keyword evidence="4" id="KW-0862">Zinc</keyword>
<keyword evidence="6 7" id="KW-0030">Aminoacyl-tRNA synthetase</keyword>
<dbReference type="GO" id="GO:0004818">
    <property type="term" value="F:glutamate-tRNA ligase activity"/>
    <property type="evidence" value="ECO:0007669"/>
    <property type="project" value="TreeGrafter"/>
</dbReference>
<dbReference type="Proteomes" id="UP000238217">
    <property type="component" value="Unassembled WGS sequence"/>
</dbReference>
<evidence type="ECO:0000256" key="4">
    <source>
        <dbReference type="ARBA" id="ARBA00022833"/>
    </source>
</evidence>
<name>A0A2T0YS97_9MICC</name>
<proteinExistence type="inferred from homology"/>
<dbReference type="InterPro" id="IPR000924">
    <property type="entry name" value="Glu/Gln-tRNA-synth"/>
</dbReference>
<dbReference type="AlphaFoldDB" id="A0A2T0YS97"/>
<keyword evidence="2" id="KW-0479">Metal-binding</keyword>
<dbReference type="OrthoDB" id="9807503at2"/>
<dbReference type="InterPro" id="IPR001412">
    <property type="entry name" value="aa-tRNA-synth_I_CS"/>
</dbReference>
<keyword evidence="3 7" id="KW-0547">Nucleotide-binding</keyword>
<protein>
    <submittedName>
        <fullName evidence="9">Glutamyl-tRNA synthetase</fullName>
    </submittedName>
</protein>
<dbReference type="PRINTS" id="PR00987">
    <property type="entry name" value="TRNASYNTHGLU"/>
</dbReference>
<dbReference type="GO" id="GO:0005524">
    <property type="term" value="F:ATP binding"/>
    <property type="evidence" value="ECO:0007669"/>
    <property type="project" value="UniProtKB-KW"/>
</dbReference>
<reference evidence="9 10" key="1">
    <citation type="submission" date="2018-03" db="EMBL/GenBank/DDBJ databases">
        <title>Comparative analysis of microorganisms from saline springs in Andes Mountain Range, Colombia.</title>
        <authorList>
            <person name="Rubin E."/>
        </authorList>
    </citation>
    <scope>NUCLEOTIDE SEQUENCE [LARGE SCALE GENOMIC DNA]</scope>
    <source>
        <strain evidence="9 10">CG 35</strain>
    </source>
</reference>
<evidence type="ECO:0000256" key="1">
    <source>
        <dbReference type="ARBA" id="ARBA00022598"/>
    </source>
</evidence>
<evidence type="ECO:0000313" key="9">
    <source>
        <dbReference type="EMBL" id="PRZ18517.1"/>
    </source>
</evidence>
<keyword evidence="1 7" id="KW-0436">Ligase</keyword>
<dbReference type="InterPro" id="IPR049940">
    <property type="entry name" value="GluQ/Sye"/>
</dbReference>
<dbReference type="Pfam" id="PF00749">
    <property type="entry name" value="tRNA-synt_1c"/>
    <property type="match status" value="1"/>
</dbReference>
<evidence type="ECO:0000259" key="8">
    <source>
        <dbReference type="Pfam" id="PF00749"/>
    </source>
</evidence>
<evidence type="ECO:0000256" key="3">
    <source>
        <dbReference type="ARBA" id="ARBA00022741"/>
    </source>
</evidence>